<keyword evidence="3" id="KW-0813">Transport</keyword>
<dbReference type="InterPro" id="IPR043205">
    <property type="entry name" value="CYB561/CYBRD1-like"/>
</dbReference>
<keyword evidence="9" id="KW-0408">Iron</keyword>
<keyword evidence="8 11" id="KW-1133">Transmembrane helix</keyword>
<proteinExistence type="predicted"/>
<protein>
    <recommendedName>
        <fullName evidence="12">Cytochrome b561 domain-containing protein</fullName>
    </recommendedName>
</protein>
<dbReference type="GO" id="GO:0016020">
    <property type="term" value="C:membrane"/>
    <property type="evidence" value="ECO:0007669"/>
    <property type="project" value="UniProtKB-SubCell"/>
</dbReference>
<keyword evidence="7" id="KW-0249">Electron transport</keyword>
<feature type="domain" description="Cytochrome b561" evidence="12">
    <location>
        <begin position="28"/>
        <end position="232"/>
    </location>
</feature>
<dbReference type="AlphaFoldDB" id="A0A7R8ULJ9"/>
<dbReference type="FunCoup" id="A0A7R8ULJ9">
    <property type="interactions" value="28"/>
</dbReference>
<comment type="subcellular location">
    <subcellularLocation>
        <location evidence="2">Membrane</location>
        <topology evidence="2">Multi-pass membrane protein</topology>
    </subcellularLocation>
</comment>
<dbReference type="GO" id="GO:0016491">
    <property type="term" value="F:oxidoreductase activity"/>
    <property type="evidence" value="ECO:0007669"/>
    <property type="project" value="InterPro"/>
</dbReference>
<evidence type="ECO:0000256" key="9">
    <source>
        <dbReference type="ARBA" id="ARBA00023004"/>
    </source>
</evidence>
<dbReference type="EMBL" id="LR899010">
    <property type="protein sequence ID" value="CAD7082868.1"/>
    <property type="molecule type" value="Genomic_DNA"/>
</dbReference>
<evidence type="ECO:0000313" key="14">
    <source>
        <dbReference type="Proteomes" id="UP000594454"/>
    </source>
</evidence>
<evidence type="ECO:0000313" key="13">
    <source>
        <dbReference type="EMBL" id="CAD7082868.1"/>
    </source>
</evidence>
<dbReference type="Gene3D" id="1.20.120.1770">
    <property type="match status" value="1"/>
</dbReference>
<feature type="transmembrane region" description="Helical" evidence="11">
    <location>
        <begin position="137"/>
        <end position="158"/>
    </location>
</feature>
<evidence type="ECO:0000256" key="8">
    <source>
        <dbReference type="ARBA" id="ARBA00022989"/>
    </source>
</evidence>
<keyword evidence="10 11" id="KW-0472">Membrane</keyword>
<keyword evidence="14" id="KW-1185">Reference proteome</keyword>
<keyword evidence="5 11" id="KW-0812">Transmembrane</keyword>
<evidence type="ECO:0000256" key="4">
    <source>
        <dbReference type="ARBA" id="ARBA00022617"/>
    </source>
</evidence>
<evidence type="ECO:0000256" key="10">
    <source>
        <dbReference type="ARBA" id="ARBA00023136"/>
    </source>
</evidence>
<dbReference type="GO" id="GO:0046872">
    <property type="term" value="F:metal ion binding"/>
    <property type="evidence" value="ECO:0007669"/>
    <property type="project" value="UniProtKB-KW"/>
</dbReference>
<sequence length="253" mass="28460">MDQQITPNCTMEELNRSPFMNFKVLYITTQMVGITLIIIMGSWIGTHLGGFSWTSNPKTEFNWHPFLMTIGMVFLYGNSILIYRGMRRLRKKKLKLLHASIHMTAFVLVVIALIAVFDSHNLPAVPIPNLYSLHSWLGILAVILFACQWLGGFVSYLLPGMRQVYKEAYMPVHIFFGLFGFVLAVASALLGLSEKAFFSIGNYPELPNAGLMVNFMGVLLMIFGGLVVYLTTEPDYRRQPLPEDAILLTGANE</sequence>
<feature type="transmembrane region" description="Helical" evidence="11">
    <location>
        <begin position="24"/>
        <end position="45"/>
    </location>
</feature>
<accession>A0A7R8ULJ9</accession>
<dbReference type="SMART" id="SM00665">
    <property type="entry name" value="B561"/>
    <property type="match status" value="1"/>
</dbReference>
<feature type="transmembrane region" description="Helical" evidence="11">
    <location>
        <begin position="211"/>
        <end position="230"/>
    </location>
</feature>
<evidence type="ECO:0000256" key="5">
    <source>
        <dbReference type="ARBA" id="ARBA00022692"/>
    </source>
</evidence>
<keyword evidence="4" id="KW-0349">Heme</keyword>
<dbReference type="FunFam" id="1.20.120.1770:FF:000001">
    <property type="entry name" value="Cytochrome b reductase 1"/>
    <property type="match status" value="1"/>
</dbReference>
<evidence type="ECO:0000256" key="1">
    <source>
        <dbReference type="ARBA" id="ARBA00001970"/>
    </source>
</evidence>
<keyword evidence="6" id="KW-0479">Metal-binding</keyword>
<dbReference type="Pfam" id="PF03188">
    <property type="entry name" value="Cytochrom_B561"/>
    <property type="match status" value="1"/>
</dbReference>
<dbReference type="InterPro" id="IPR006593">
    <property type="entry name" value="Cyt_b561/ferric_Rdtase_TM"/>
</dbReference>
<dbReference type="PROSITE" id="PS50939">
    <property type="entry name" value="CYTOCHROME_B561"/>
    <property type="match status" value="1"/>
</dbReference>
<feature type="transmembrane region" description="Helical" evidence="11">
    <location>
        <begin position="170"/>
        <end position="191"/>
    </location>
</feature>
<dbReference type="PANTHER" id="PTHR10106:SF0">
    <property type="entry name" value="LD36721P"/>
    <property type="match status" value="1"/>
</dbReference>
<dbReference type="OrthoDB" id="907479at2759"/>
<feature type="transmembrane region" description="Helical" evidence="11">
    <location>
        <begin position="96"/>
        <end position="117"/>
    </location>
</feature>
<evidence type="ECO:0000256" key="7">
    <source>
        <dbReference type="ARBA" id="ARBA00022982"/>
    </source>
</evidence>
<evidence type="ECO:0000256" key="11">
    <source>
        <dbReference type="SAM" id="Phobius"/>
    </source>
</evidence>
<dbReference type="Proteomes" id="UP000594454">
    <property type="component" value="Chromosome 2"/>
</dbReference>
<evidence type="ECO:0000256" key="6">
    <source>
        <dbReference type="ARBA" id="ARBA00022723"/>
    </source>
</evidence>
<reference evidence="13 14" key="1">
    <citation type="submission" date="2020-11" db="EMBL/GenBank/DDBJ databases">
        <authorList>
            <person name="Wallbank WR R."/>
            <person name="Pardo Diaz C."/>
            <person name="Kozak K."/>
            <person name="Martin S."/>
            <person name="Jiggins C."/>
            <person name="Moest M."/>
            <person name="Warren A I."/>
            <person name="Generalovic N T."/>
            <person name="Byers J.R.P. K."/>
            <person name="Montejo-Kovacevich G."/>
            <person name="Yen C E."/>
        </authorList>
    </citation>
    <scope>NUCLEOTIDE SEQUENCE [LARGE SCALE GENOMIC DNA]</scope>
</reference>
<evidence type="ECO:0000256" key="2">
    <source>
        <dbReference type="ARBA" id="ARBA00004141"/>
    </source>
</evidence>
<name>A0A7R8ULJ9_HERIL</name>
<comment type="cofactor">
    <cofactor evidence="1">
        <name>heme b</name>
        <dbReference type="ChEBI" id="CHEBI:60344"/>
    </cofactor>
</comment>
<dbReference type="InParanoid" id="A0A7R8ULJ9"/>
<feature type="transmembrane region" description="Helical" evidence="11">
    <location>
        <begin position="65"/>
        <end position="84"/>
    </location>
</feature>
<gene>
    <name evidence="13" type="ORF">HERILL_LOCUS5869</name>
</gene>
<organism evidence="13 14">
    <name type="scientific">Hermetia illucens</name>
    <name type="common">Black soldier fly</name>
    <dbReference type="NCBI Taxonomy" id="343691"/>
    <lineage>
        <taxon>Eukaryota</taxon>
        <taxon>Metazoa</taxon>
        <taxon>Ecdysozoa</taxon>
        <taxon>Arthropoda</taxon>
        <taxon>Hexapoda</taxon>
        <taxon>Insecta</taxon>
        <taxon>Pterygota</taxon>
        <taxon>Neoptera</taxon>
        <taxon>Endopterygota</taxon>
        <taxon>Diptera</taxon>
        <taxon>Brachycera</taxon>
        <taxon>Stratiomyomorpha</taxon>
        <taxon>Stratiomyidae</taxon>
        <taxon>Hermetiinae</taxon>
        <taxon>Hermetia</taxon>
    </lineage>
</organism>
<evidence type="ECO:0000256" key="3">
    <source>
        <dbReference type="ARBA" id="ARBA00022448"/>
    </source>
</evidence>
<evidence type="ECO:0000259" key="12">
    <source>
        <dbReference type="PROSITE" id="PS50939"/>
    </source>
</evidence>
<dbReference type="PANTHER" id="PTHR10106">
    <property type="entry name" value="CYTOCHROME B561-RELATED"/>
    <property type="match status" value="1"/>
</dbReference>